<feature type="non-terminal residue" evidence="1">
    <location>
        <position position="290"/>
    </location>
</feature>
<gene>
    <name evidence="1" type="ORF">DRP44_07095</name>
</gene>
<dbReference type="CDD" id="cd02440">
    <property type="entry name" value="AdoMet_MTases"/>
    <property type="match status" value="1"/>
</dbReference>
<proteinExistence type="predicted"/>
<reference evidence="1 2" key="1">
    <citation type="submission" date="2018-06" db="EMBL/GenBank/DDBJ databases">
        <title>Extensive metabolic versatility and redundancy in microbially diverse, dynamic hydrothermal sediments.</title>
        <authorList>
            <person name="Dombrowski N."/>
            <person name="Teske A."/>
            <person name="Baker B.J."/>
        </authorList>
    </citation>
    <scope>NUCLEOTIDE SEQUENCE [LARGE SCALE GENOMIC DNA]</scope>
    <source>
        <strain evidence="1">B35_G9</strain>
    </source>
</reference>
<organism evidence="1 2">
    <name type="scientific">candidate division TA06 bacterium</name>
    <dbReference type="NCBI Taxonomy" id="2250710"/>
    <lineage>
        <taxon>Bacteria</taxon>
        <taxon>Bacteria division TA06</taxon>
    </lineage>
</organism>
<sequence length="290" mass="33757">MDMDREGDDILFNLLSKYSDIRQTALDIGCGNGIIAEKIRTRFELKTECLDPYAYYSGNKLHIIKTPAEEISSLNRRYDIIYTIRAFHHISSVEKFINGLKYVIAYNGVFILVDWKNSFDTGIPESYYSLREVKSMFEKANFTILESGEGKSVFYITIKYDFKNVHFSIKNGKPESLSESDTIIKSVDKDSFEIKDVENAREIAVLFSGKFGEREQSLNEKGIKIFLSSGNMKKDIRFFKSIDKLKRCIWQPSCPVYLRFKRGEIPSYWVDNYCFIGNKDCIRYQMEERG</sequence>
<protein>
    <recommendedName>
        <fullName evidence="3">Methyltransferase type 11 domain-containing protein</fullName>
    </recommendedName>
</protein>
<name>A0A660S5R7_UNCT6</name>
<dbReference type="AlphaFoldDB" id="A0A660S5R7"/>
<dbReference type="Gene3D" id="3.40.50.150">
    <property type="entry name" value="Vaccinia Virus protein VP39"/>
    <property type="match status" value="1"/>
</dbReference>
<dbReference type="SUPFAM" id="SSF53335">
    <property type="entry name" value="S-adenosyl-L-methionine-dependent methyltransferases"/>
    <property type="match status" value="1"/>
</dbReference>
<comment type="caution">
    <text evidence="1">The sequence shown here is derived from an EMBL/GenBank/DDBJ whole genome shotgun (WGS) entry which is preliminary data.</text>
</comment>
<dbReference type="Pfam" id="PF13489">
    <property type="entry name" value="Methyltransf_23"/>
    <property type="match status" value="1"/>
</dbReference>
<evidence type="ECO:0008006" key="3">
    <source>
        <dbReference type="Google" id="ProtNLM"/>
    </source>
</evidence>
<evidence type="ECO:0000313" key="1">
    <source>
        <dbReference type="EMBL" id="RKX65081.1"/>
    </source>
</evidence>
<dbReference type="InterPro" id="IPR029063">
    <property type="entry name" value="SAM-dependent_MTases_sf"/>
</dbReference>
<accession>A0A660S5R7</accession>
<dbReference type="EMBL" id="QNBC01000112">
    <property type="protein sequence ID" value="RKX65081.1"/>
    <property type="molecule type" value="Genomic_DNA"/>
</dbReference>
<dbReference type="Proteomes" id="UP000282321">
    <property type="component" value="Unassembled WGS sequence"/>
</dbReference>
<evidence type="ECO:0000313" key="2">
    <source>
        <dbReference type="Proteomes" id="UP000282321"/>
    </source>
</evidence>